<reference evidence="1 2" key="1">
    <citation type="submission" date="2022-05" db="EMBL/GenBank/DDBJ databases">
        <title>Genome Sequencing of Bee-Associated Microbes.</title>
        <authorList>
            <person name="Dunlap C."/>
        </authorList>
    </citation>
    <scope>NUCLEOTIDE SEQUENCE [LARGE SCALE GENOMIC DNA]</scope>
    <source>
        <strain evidence="1 2">NRRL B-14421</strain>
    </source>
</reference>
<dbReference type="Proteomes" id="UP001527099">
    <property type="component" value="Unassembled WGS sequence"/>
</dbReference>
<proteinExistence type="predicted"/>
<sequence>MQEAYIAIGTKFLLNGRAFQIVESPEKDIFLCEDLGFKHVKERFTRENILFHWQYGNLQFDVKGKNTKGEIIKSYEVNDIDALKEEEKKRAYFRYECIEPLIELEAKSLDKYIRARVDQLKEKHHHDAPSRASLYRWLKYYKDSAGDLRSLVSNYNACGPTTSTLEEEVYHIIVEKINMFTKREKYTARDIHDFVIVEVNNRNMSRDEKLKLPCEQTVRRFIKRLDGYEMEKQRNGVQKARAKHKQTNLQEKPTFPLQRVEIDHTKSD</sequence>
<feature type="non-terminal residue" evidence="1">
    <location>
        <position position="268"/>
    </location>
</feature>
<comment type="caution">
    <text evidence="1">The sequence shown here is derived from an EMBL/GenBank/DDBJ whole genome shotgun (WGS) entry which is preliminary data.</text>
</comment>
<name>A0ABT4GR28_9BACL</name>
<accession>A0ABT4GR28</accession>
<dbReference type="EMBL" id="JAMDMX010000289">
    <property type="protein sequence ID" value="MCY9698463.1"/>
    <property type="molecule type" value="Genomic_DNA"/>
</dbReference>
<keyword evidence="2" id="KW-1185">Reference proteome</keyword>
<gene>
    <name evidence="1" type="ORF">M5X19_37370</name>
</gene>
<evidence type="ECO:0000313" key="1">
    <source>
        <dbReference type="EMBL" id="MCY9698463.1"/>
    </source>
</evidence>
<organism evidence="1 2">
    <name type="scientific">Paenibacillus alginolyticus</name>
    <dbReference type="NCBI Taxonomy" id="59839"/>
    <lineage>
        <taxon>Bacteria</taxon>
        <taxon>Bacillati</taxon>
        <taxon>Bacillota</taxon>
        <taxon>Bacilli</taxon>
        <taxon>Bacillales</taxon>
        <taxon>Paenibacillaceae</taxon>
        <taxon>Paenibacillus</taxon>
    </lineage>
</organism>
<protein>
    <submittedName>
        <fullName evidence="1">Transposase</fullName>
    </submittedName>
</protein>
<evidence type="ECO:0000313" key="2">
    <source>
        <dbReference type="Proteomes" id="UP001527099"/>
    </source>
</evidence>